<organism evidence="9 10">
    <name type="scientific">Arachis hypogaea</name>
    <name type="common">Peanut</name>
    <dbReference type="NCBI Taxonomy" id="3818"/>
    <lineage>
        <taxon>Eukaryota</taxon>
        <taxon>Viridiplantae</taxon>
        <taxon>Streptophyta</taxon>
        <taxon>Embryophyta</taxon>
        <taxon>Tracheophyta</taxon>
        <taxon>Spermatophyta</taxon>
        <taxon>Magnoliopsida</taxon>
        <taxon>eudicotyledons</taxon>
        <taxon>Gunneridae</taxon>
        <taxon>Pentapetalae</taxon>
        <taxon>rosids</taxon>
        <taxon>fabids</taxon>
        <taxon>Fabales</taxon>
        <taxon>Fabaceae</taxon>
        <taxon>Papilionoideae</taxon>
        <taxon>50 kb inversion clade</taxon>
        <taxon>dalbergioids sensu lato</taxon>
        <taxon>Dalbergieae</taxon>
        <taxon>Pterocarpus clade</taxon>
        <taxon>Arachis</taxon>
    </lineage>
</organism>
<gene>
    <name evidence="9" type="ORF">Ahy_A05g021990</name>
</gene>
<evidence type="ECO:0000256" key="6">
    <source>
        <dbReference type="ARBA" id="ARBA00023170"/>
    </source>
</evidence>
<dbReference type="Proteomes" id="UP000289738">
    <property type="component" value="Chromosome A05"/>
</dbReference>
<evidence type="ECO:0000256" key="8">
    <source>
        <dbReference type="SAM" id="Phobius"/>
    </source>
</evidence>
<evidence type="ECO:0000256" key="2">
    <source>
        <dbReference type="ARBA" id="ARBA00022692"/>
    </source>
</evidence>
<evidence type="ECO:0000313" key="9">
    <source>
        <dbReference type="EMBL" id="RYR56231.1"/>
    </source>
</evidence>
<keyword evidence="4 8" id="KW-1133">Transmembrane helix</keyword>
<dbReference type="AlphaFoldDB" id="A0A445CZA4"/>
<keyword evidence="6" id="KW-0675">Receptor</keyword>
<keyword evidence="7" id="KW-0325">Glycoprotein</keyword>
<dbReference type="SUPFAM" id="SSF52058">
    <property type="entry name" value="L domain-like"/>
    <property type="match status" value="1"/>
</dbReference>
<evidence type="ECO:0000256" key="5">
    <source>
        <dbReference type="ARBA" id="ARBA00023136"/>
    </source>
</evidence>
<evidence type="ECO:0000256" key="3">
    <source>
        <dbReference type="ARBA" id="ARBA00022729"/>
    </source>
</evidence>
<keyword evidence="5 8" id="KW-0472">Membrane</keyword>
<comment type="caution">
    <text evidence="9">The sequence shown here is derived from an EMBL/GenBank/DDBJ whole genome shotgun (WGS) entry which is preliminary data.</text>
</comment>
<protein>
    <submittedName>
        <fullName evidence="9">Uncharacterized protein</fullName>
    </submittedName>
</protein>
<evidence type="ECO:0000256" key="7">
    <source>
        <dbReference type="ARBA" id="ARBA00023180"/>
    </source>
</evidence>
<dbReference type="InterPro" id="IPR046956">
    <property type="entry name" value="RLP23-like"/>
</dbReference>
<proteinExistence type="predicted"/>
<dbReference type="Gene3D" id="3.80.10.10">
    <property type="entry name" value="Ribonuclease Inhibitor"/>
    <property type="match status" value="1"/>
</dbReference>
<evidence type="ECO:0000256" key="1">
    <source>
        <dbReference type="ARBA" id="ARBA00004479"/>
    </source>
</evidence>
<dbReference type="PANTHER" id="PTHR48063">
    <property type="entry name" value="LRR RECEPTOR-LIKE KINASE"/>
    <property type="match status" value="1"/>
</dbReference>
<feature type="transmembrane region" description="Helical" evidence="8">
    <location>
        <begin position="82"/>
        <end position="101"/>
    </location>
</feature>
<dbReference type="SMR" id="A0A445CZA4"/>
<keyword evidence="3" id="KW-0732">Signal</keyword>
<evidence type="ECO:0000256" key="4">
    <source>
        <dbReference type="ARBA" id="ARBA00022989"/>
    </source>
</evidence>
<dbReference type="GO" id="GO:0016020">
    <property type="term" value="C:membrane"/>
    <property type="evidence" value="ECO:0007669"/>
    <property type="project" value="UniProtKB-SubCell"/>
</dbReference>
<keyword evidence="10" id="KW-1185">Reference proteome</keyword>
<comment type="subcellular location">
    <subcellularLocation>
        <location evidence="1">Membrane</location>
        <topology evidence="1">Single-pass type I membrane protein</topology>
    </subcellularLocation>
</comment>
<dbReference type="InterPro" id="IPR032675">
    <property type="entry name" value="LRR_dom_sf"/>
</dbReference>
<dbReference type="STRING" id="3818.A0A445CZA4"/>
<feature type="transmembrane region" description="Helical" evidence="8">
    <location>
        <begin position="171"/>
        <end position="189"/>
    </location>
</feature>
<dbReference type="Gramene" id="arahy.Tifrunner.gnm2.ann2.Ah05g439800.1">
    <property type="protein sequence ID" value="arahy.Tifrunner.gnm2.ann2.Ah05g439800.1-CDS"/>
    <property type="gene ID" value="arahy.Tifrunner.gnm2.ann2.Ah05g439800"/>
</dbReference>
<name>A0A445CZA4_ARAHY</name>
<reference evidence="9 10" key="1">
    <citation type="submission" date="2019-01" db="EMBL/GenBank/DDBJ databases">
        <title>Sequencing of cultivated peanut Arachis hypogaea provides insights into genome evolution and oil improvement.</title>
        <authorList>
            <person name="Chen X."/>
        </authorList>
    </citation>
    <scope>NUCLEOTIDE SEQUENCE [LARGE SCALE GENOMIC DNA]</scope>
    <source>
        <strain evidence="10">cv. Fuhuasheng</strain>
        <tissue evidence="9">Leaves</tissue>
    </source>
</reference>
<dbReference type="PANTHER" id="PTHR48063:SF112">
    <property type="entry name" value="RECEPTOR LIKE PROTEIN 30-LIKE"/>
    <property type="match status" value="1"/>
</dbReference>
<sequence>MRRNHLYGGIPSSLYQFDALQILDPAENKLVGPIPHCIVNITGMTLAYNASSSAEWYYEDVKQVTKIPDMIGDMRSLKSIDLFHNHLCGAILRSMIGLAFLSRLKLSYNNLSGPIPYGNQFQTFNDLSYTDNQYLCIAPLPQYCPSDGPRYIPIFEGYDDEDRENDKLDKALFYSITSLGFATYFWRIIRILYFKKNRRYFCFRYVEKLTDRIYVAVVLKVVKLKKMI</sequence>
<dbReference type="EMBL" id="SDMP01000005">
    <property type="protein sequence ID" value="RYR56231.1"/>
    <property type="molecule type" value="Genomic_DNA"/>
</dbReference>
<evidence type="ECO:0000313" key="10">
    <source>
        <dbReference type="Proteomes" id="UP000289738"/>
    </source>
</evidence>
<keyword evidence="2 8" id="KW-0812">Transmembrane</keyword>
<accession>A0A445CZA4</accession>